<dbReference type="PANTHER" id="PTHR35391">
    <property type="entry name" value="C2H2-TYPE DOMAIN-CONTAINING PROTEIN-RELATED"/>
    <property type="match status" value="1"/>
</dbReference>
<evidence type="ECO:0000313" key="3">
    <source>
        <dbReference type="EMBL" id="TRX88536.1"/>
    </source>
</evidence>
<dbReference type="PANTHER" id="PTHR35391:SF5">
    <property type="entry name" value="DUF6590 DOMAIN-CONTAINING PROTEIN"/>
    <property type="match status" value="1"/>
</dbReference>
<dbReference type="SUPFAM" id="SSF48452">
    <property type="entry name" value="TPR-like"/>
    <property type="match status" value="1"/>
</dbReference>
<evidence type="ECO:0000313" key="4">
    <source>
        <dbReference type="Proteomes" id="UP000319160"/>
    </source>
</evidence>
<dbReference type="Gene3D" id="1.25.40.10">
    <property type="entry name" value="Tetratricopeptide repeat domain"/>
    <property type="match status" value="1"/>
</dbReference>
<comment type="caution">
    <text evidence="3">The sequence shown here is derived from an EMBL/GenBank/DDBJ whole genome shotgun (WGS) entry which is preliminary data.</text>
</comment>
<evidence type="ECO:0000259" key="2">
    <source>
        <dbReference type="Pfam" id="PF00931"/>
    </source>
</evidence>
<dbReference type="STRING" id="2512241.A0A553HKQ7"/>
<dbReference type="Pfam" id="PF00931">
    <property type="entry name" value="NB-ARC"/>
    <property type="match status" value="1"/>
</dbReference>
<name>A0A553HKQ7_9PEZI</name>
<reference evidence="4" key="1">
    <citation type="submission" date="2019-06" db="EMBL/GenBank/DDBJ databases">
        <title>Draft genome sequence of the griseofulvin-producing fungus Xylaria cubensis strain G536.</title>
        <authorList>
            <person name="Mead M.E."/>
            <person name="Raja H.A."/>
            <person name="Steenwyk J.L."/>
            <person name="Knowles S.L."/>
            <person name="Oberlies N.H."/>
            <person name="Rokas A."/>
        </authorList>
    </citation>
    <scope>NUCLEOTIDE SEQUENCE [LARGE SCALE GENOMIC DNA]</scope>
    <source>
        <strain evidence="4">G536</strain>
    </source>
</reference>
<accession>A0A553HKQ7</accession>
<dbReference type="Gene3D" id="3.40.50.300">
    <property type="entry name" value="P-loop containing nucleotide triphosphate hydrolases"/>
    <property type="match status" value="1"/>
</dbReference>
<keyword evidence="4" id="KW-1185">Reference proteome</keyword>
<proteinExistence type="predicted"/>
<gene>
    <name evidence="3" type="ORF">FHL15_010575</name>
</gene>
<evidence type="ECO:0000256" key="1">
    <source>
        <dbReference type="SAM" id="MobiDB-lite"/>
    </source>
</evidence>
<dbReference type="OrthoDB" id="20872at2759"/>
<dbReference type="Proteomes" id="UP000319160">
    <property type="component" value="Unassembled WGS sequence"/>
</dbReference>
<sequence length="1364" mass="156087">MSEMVGVSHESYPEFVLRDKSRACKQWFRDCLKTPNLDYDDWLEQKYAEFNWWISGLNADKSGPGSLDARLILRPDVRDVLVDVLDGLENALCEFHQISTSGSFLAEEHTVLAELDCQSQAPDETRPPSPWSDMSDSSKGGSSAFAPEEEDNQDADNSTSFARDKYREQRVYIQTNLEILIRIHTAIKRSGLKFRNQSADDALERAEEGFQLDKADLGEHLALQGRNGEHERFRRYLTRIILWNGYTQNLVQRISSRADTMTQTFSTQGKRYSEFLLQRKLLIVIRAYLYDPARLTTVQRRLINANVIRRNRLVYAGKATKQSFRVERAHQAQPTAQDSVQQTFLADQVQSVPVRSQSPLQSITPVTPVRSRQGESEAGRSFVAQPATALESRFSITGVLTPPRATKSSATKMSARVGHLDYPKCPAKYGQFPCPYCPIILTEDYTKKEKWRGHVAQDLCAYICVFEHCGSSEEMFSSTYEWMSHMATFHSEAEWVCYKCTKHPRSPKQDISVFFQTSALLQEHFQASHPSLDPSEYGFLIDAGKRISGIQKVRCPLCRPGLVTFERDEEDGDMTPPPSAGHEIGLIQLEEDEHIATHIHEFALHSFPSSEEDISESSKTPSHSCPSTRVEITFRGSQNLEAPNTGYSSLYSLSDITDMLDDLLGEIIILSNKLEQEHDMQRFNVIVRNLFHTSTVRLKDLEDIDAFASALNESRAYISRLRDVHVGQDTEESLLDQLLDALGRSYKVLQKVSRKITTETARYFIPFPRNPEFIGRGAILNTLKEMFFGQKHCQKTALFGIRGVGKTQIALEFSYWVKEKRPEYSILWIPTLPDEELEQWYMRIARQLGVKEPSSDKEIKDSVCRHILADKASKYLLVVDGVNSWESSFGHDQKPDIIQHFSESENCLILLTTRNKGLVADFANSIDVGQMDHEEAVCLLQCLLREKQMLQDSAVATEILSRLDYYPSSIVHTAVCLNNAGLSIQSFRDRYKDMELYDNGRGILLLLSFSLVEQSGHVVNDLLSFMSFVEPNSIPKSILPHFEKEEQESAITMLCTLALIIRKEDSVFDMPRRVQVAAQEWIEKQGRKQQAMKDAVRHITKIFDSDSTYSYPWREYLPHILRLLDYSAEHETKERYDLLLEVGKYLCRERRFEQATIFLEEVCQWREKYLPEEDHYRLESESTLGYAYLDSGRTKDAIGVFKHTAAVCQKMLPEEDDVRLFSEDGLAKAYYFNGQIKEAIEIFEHAITVYEITRPEDSLNWLSSEHWLAKAYFLIGQTKKAIELFEHVITRYQTIMPQESPDQLLSEHWLAKAYIASGRPLEAVKRLQYIVGLDISDEVRAEFQDLLTEALKESEVNPNSASSA</sequence>
<dbReference type="GO" id="GO:0043531">
    <property type="term" value="F:ADP binding"/>
    <property type="evidence" value="ECO:0007669"/>
    <property type="project" value="InterPro"/>
</dbReference>
<dbReference type="EMBL" id="VFLP01000085">
    <property type="protein sequence ID" value="TRX88536.1"/>
    <property type="molecule type" value="Genomic_DNA"/>
</dbReference>
<protein>
    <recommendedName>
        <fullName evidence="2">NB-ARC domain-containing protein</fullName>
    </recommendedName>
</protein>
<dbReference type="SUPFAM" id="SSF52540">
    <property type="entry name" value="P-loop containing nucleoside triphosphate hydrolases"/>
    <property type="match status" value="1"/>
</dbReference>
<feature type="compositionally biased region" description="Low complexity" evidence="1">
    <location>
        <begin position="131"/>
        <end position="143"/>
    </location>
</feature>
<dbReference type="Pfam" id="PF13424">
    <property type="entry name" value="TPR_12"/>
    <property type="match status" value="1"/>
</dbReference>
<organism evidence="3 4">
    <name type="scientific">Xylaria flabelliformis</name>
    <dbReference type="NCBI Taxonomy" id="2512241"/>
    <lineage>
        <taxon>Eukaryota</taxon>
        <taxon>Fungi</taxon>
        <taxon>Dikarya</taxon>
        <taxon>Ascomycota</taxon>
        <taxon>Pezizomycotina</taxon>
        <taxon>Sordariomycetes</taxon>
        <taxon>Xylariomycetidae</taxon>
        <taxon>Xylariales</taxon>
        <taxon>Xylariaceae</taxon>
        <taxon>Xylaria</taxon>
    </lineage>
</organism>
<dbReference type="InterPro" id="IPR011990">
    <property type="entry name" value="TPR-like_helical_dom_sf"/>
</dbReference>
<feature type="region of interest" description="Disordered" evidence="1">
    <location>
        <begin position="115"/>
        <end position="161"/>
    </location>
</feature>
<dbReference type="InterPro" id="IPR002182">
    <property type="entry name" value="NB-ARC"/>
</dbReference>
<dbReference type="InterPro" id="IPR027417">
    <property type="entry name" value="P-loop_NTPase"/>
</dbReference>
<feature type="domain" description="NB-ARC" evidence="2">
    <location>
        <begin position="781"/>
        <end position="941"/>
    </location>
</feature>